<name>A0ABP4HJ20_9ACTN</name>
<accession>A0ABP4HJ20</accession>
<feature type="region of interest" description="Disordered" evidence="1">
    <location>
        <begin position="758"/>
        <end position="845"/>
    </location>
</feature>
<evidence type="ECO:0000313" key="3">
    <source>
        <dbReference type="Proteomes" id="UP001500037"/>
    </source>
</evidence>
<keyword evidence="3" id="KW-1185">Reference proteome</keyword>
<organism evidence="2 3">
    <name type="scientific">Kitasatospora nipponensis</name>
    <dbReference type="NCBI Taxonomy" id="258049"/>
    <lineage>
        <taxon>Bacteria</taxon>
        <taxon>Bacillati</taxon>
        <taxon>Actinomycetota</taxon>
        <taxon>Actinomycetes</taxon>
        <taxon>Kitasatosporales</taxon>
        <taxon>Streptomycetaceae</taxon>
        <taxon>Kitasatospora</taxon>
    </lineage>
</organism>
<dbReference type="Gene3D" id="3.40.190.10">
    <property type="entry name" value="Periplasmic binding protein-like II"/>
    <property type="match status" value="1"/>
</dbReference>
<proteinExistence type="predicted"/>
<protein>
    <recommendedName>
        <fullName evidence="4">PBP domain-containing protein</fullName>
    </recommendedName>
</protein>
<dbReference type="RefSeq" id="WP_344445865.1">
    <property type="nucleotide sequence ID" value="NZ_BAAALF010000192.1"/>
</dbReference>
<dbReference type="EMBL" id="BAAALF010000192">
    <property type="protein sequence ID" value="GAA1268491.1"/>
    <property type="molecule type" value="Genomic_DNA"/>
</dbReference>
<sequence length="852" mass="88951">MRVRDRGPRGLGWWSRAWLSATAAWAVVAVLAVLPLGAGTVQKAHADTGSITVQGPPVWIPDPATGGTTGTTGPDGSITVSPATNLANQVVHVSWKGFTPSVTPDGHPATSATAGSSNTLYPVRVYQCRGVNPGPTDCYGGTVYGGDAAAGFAQTSPSAGTAPEFPSNMVLATTGADGSGSADIEVWTAIQSQTLKCGPTQQCSLAIVPNYGGDSLGLMSALNGDTSGALSCKDHTADNDGYWYMASDHVTQGQNLSTGFATGESCSWDQRTVVPLTFAPTPDSCEAAANDFSMAGLPMGQRAVQQWRAGACLASSPQHVGYTAQGEPLARQAFLGGSGAELALTSRADTGPAPRPYVYVPLANSAISVVFSVDDPTTGRPIPQMRLNARLLAKELTQSYTHSPVASEPSVEGNPMCLFQDPEFLELNPPSLIAPAQWPTCVPNLPVSLPIVLGSSSDMVHQLTAWIAADPDAAAFLQGQPDPWGMHVDTFYQRPAFSGYPVDLFIPQDASGVPGMVLSDGTPARQKQYEWSPVLGGLDDAVRDFLKNTPTCTDWNLSSGNVHVKCQAQVPGSRQLIGIMDSADAAAYSLPQAAIVNQQGSYLTPTTRSIQAAVNDMALDPATGTQQLPYGRNDSGYGRDAGAYPLTMVQYAMAPTTGLGDTKTAAVTKFLQQVTDPGGGQLYGREPGRLGLGYADLTSAQQGLAQAAIADVANQDGALPGNQKPPVTATPTPSPTGTPSTPEASPKVAVIVVGVPLPGSTQTNTVVVTAPPAARCRRPAAPAPTAARTPSPTRSPARPPRPPPPPRPSPPPPRPPSPRRPRRRVRPRWPRSRPVRPRRTVPARPGCCCRWC</sequence>
<feature type="compositionally biased region" description="Low complexity" evidence="1">
    <location>
        <begin position="767"/>
        <end position="796"/>
    </location>
</feature>
<feature type="region of interest" description="Disordered" evidence="1">
    <location>
        <begin position="716"/>
        <end position="745"/>
    </location>
</feature>
<evidence type="ECO:0000256" key="1">
    <source>
        <dbReference type="SAM" id="MobiDB-lite"/>
    </source>
</evidence>
<feature type="compositionally biased region" description="Low complexity" evidence="1">
    <location>
        <begin position="725"/>
        <end position="745"/>
    </location>
</feature>
<gene>
    <name evidence="2" type="ORF">GCM10009665_66420</name>
</gene>
<feature type="compositionally biased region" description="Pro residues" evidence="1">
    <location>
        <begin position="797"/>
        <end position="816"/>
    </location>
</feature>
<reference evidence="3" key="1">
    <citation type="journal article" date="2019" name="Int. J. Syst. Evol. Microbiol.">
        <title>The Global Catalogue of Microorganisms (GCM) 10K type strain sequencing project: providing services to taxonomists for standard genome sequencing and annotation.</title>
        <authorList>
            <consortium name="The Broad Institute Genomics Platform"/>
            <consortium name="The Broad Institute Genome Sequencing Center for Infectious Disease"/>
            <person name="Wu L."/>
            <person name="Ma J."/>
        </authorList>
    </citation>
    <scope>NUCLEOTIDE SEQUENCE [LARGE SCALE GENOMIC DNA]</scope>
    <source>
        <strain evidence="3">JCM 13004</strain>
    </source>
</reference>
<dbReference type="SUPFAM" id="SSF53850">
    <property type="entry name" value="Periplasmic binding protein-like II"/>
    <property type="match status" value="1"/>
</dbReference>
<comment type="caution">
    <text evidence="2">The sequence shown here is derived from an EMBL/GenBank/DDBJ whole genome shotgun (WGS) entry which is preliminary data.</text>
</comment>
<evidence type="ECO:0008006" key="4">
    <source>
        <dbReference type="Google" id="ProtNLM"/>
    </source>
</evidence>
<feature type="compositionally biased region" description="Basic residues" evidence="1">
    <location>
        <begin position="817"/>
        <end position="841"/>
    </location>
</feature>
<dbReference type="Proteomes" id="UP001500037">
    <property type="component" value="Unassembled WGS sequence"/>
</dbReference>
<evidence type="ECO:0000313" key="2">
    <source>
        <dbReference type="EMBL" id="GAA1268491.1"/>
    </source>
</evidence>